<gene>
    <name evidence="2" type="ORF">GCM10011505_51070</name>
</gene>
<feature type="domain" description="HTH araC/xylS-type" evidence="1">
    <location>
        <begin position="1"/>
        <end position="49"/>
    </location>
</feature>
<sequence>MLSLARNAHAADILGLADLAAAAGYADQPHMTRDCRRLAGLPPARLLAELGIILPVRKLQDHGGPHGAS</sequence>
<evidence type="ECO:0000259" key="1">
    <source>
        <dbReference type="PROSITE" id="PS01124"/>
    </source>
</evidence>
<dbReference type="Gene3D" id="1.10.10.60">
    <property type="entry name" value="Homeodomain-like"/>
    <property type="match status" value="1"/>
</dbReference>
<dbReference type="InterPro" id="IPR018060">
    <property type="entry name" value="HTH_AraC"/>
</dbReference>
<proteinExistence type="predicted"/>
<evidence type="ECO:0000313" key="2">
    <source>
        <dbReference type="EMBL" id="GGB64488.1"/>
    </source>
</evidence>
<reference evidence="3" key="1">
    <citation type="journal article" date="2019" name="Int. J. Syst. Evol. Microbiol.">
        <title>The Global Catalogue of Microorganisms (GCM) 10K type strain sequencing project: providing services to taxonomists for standard genome sequencing and annotation.</title>
        <authorList>
            <consortium name="The Broad Institute Genomics Platform"/>
            <consortium name="The Broad Institute Genome Sequencing Center for Infectious Disease"/>
            <person name="Wu L."/>
            <person name="Ma J."/>
        </authorList>
    </citation>
    <scope>NUCLEOTIDE SEQUENCE [LARGE SCALE GENOMIC DNA]</scope>
    <source>
        <strain evidence="3">CGMCC 1.10188</strain>
    </source>
</reference>
<dbReference type="PROSITE" id="PS01124">
    <property type="entry name" value="HTH_ARAC_FAMILY_2"/>
    <property type="match status" value="1"/>
</dbReference>
<dbReference type="Proteomes" id="UP000603352">
    <property type="component" value="Unassembled WGS sequence"/>
</dbReference>
<comment type="caution">
    <text evidence="2">The sequence shown here is derived from an EMBL/GenBank/DDBJ whole genome shotgun (WGS) entry which is preliminary data.</text>
</comment>
<dbReference type="EMBL" id="BMDZ01000198">
    <property type="protein sequence ID" value="GGB64488.1"/>
    <property type="molecule type" value="Genomic_DNA"/>
</dbReference>
<protein>
    <recommendedName>
        <fullName evidence="1">HTH araC/xylS-type domain-containing protein</fullName>
    </recommendedName>
</protein>
<organism evidence="2 3">
    <name type="scientific">Tistrella bauzanensis</name>
    <dbReference type="NCBI Taxonomy" id="657419"/>
    <lineage>
        <taxon>Bacteria</taxon>
        <taxon>Pseudomonadati</taxon>
        <taxon>Pseudomonadota</taxon>
        <taxon>Alphaproteobacteria</taxon>
        <taxon>Geminicoccales</taxon>
        <taxon>Geminicoccaceae</taxon>
        <taxon>Tistrella</taxon>
    </lineage>
</organism>
<keyword evidence="3" id="KW-1185">Reference proteome</keyword>
<evidence type="ECO:0000313" key="3">
    <source>
        <dbReference type="Proteomes" id="UP000603352"/>
    </source>
</evidence>
<dbReference type="RefSeq" id="WP_372402614.1">
    <property type="nucleotide sequence ID" value="NZ_CP121009.1"/>
</dbReference>
<accession>A0ABQ1JB73</accession>
<name>A0ABQ1JB73_9PROT</name>